<accession>A0A1A8X5B6</accession>
<reference evidence="3" key="1">
    <citation type="submission" date="2016-05" db="EMBL/GenBank/DDBJ databases">
        <authorList>
            <person name="Naeem Raeece"/>
        </authorList>
    </citation>
    <scope>NUCLEOTIDE SEQUENCE [LARGE SCALE GENOMIC DNA]</scope>
</reference>
<organism evidence="2 3">
    <name type="scientific">Plasmodium ovale curtisi</name>
    <dbReference type="NCBI Taxonomy" id="864141"/>
    <lineage>
        <taxon>Eukaryota</taxon>
        <taxon>Sar</taxon>
        <taxon>Alveolata</taxon>
        <taxon>Apicomplexa</taxon>
        <taxon>Aconoidasida</taxon>
        <taxon>Haemosporida</taxon>
        <taxon>Plasmodiidae</taxon>
        <taxon>Plasmodium</taxon>
        <taxon>Plasmodium (Plasmodium)</taxon>
    </lineage>
</organism>
<sequence length="322" mass="37404">MSDDKVPRDESYSFFSNFSYYEGKGDNLLNVGVNEKSCCNSFLKDSIFIHIPFPDIFCEQFKILHNLLLNSTVGEKKPDTLENSDCAFLNYWLNDKLRGINIDTSISVNEFYNKIKAKNADIFKNTSLEKKLYNIEKHELEKMRTLYDLYNIKNQIDAALSEGSPIEKRLTCSAYAYECYKKYINAIINCRDGCSYFYSLLTEFKNKYIAELSPFVNSSSSCNYKELFELPDYQFVLKENKSGQFKKIITLPVLFPLFGVFSLLIFSNMITPFRQKVLETITRTKNMLFDVGKSEEKLLSYASMNDNISEDQEVYSISYYSV</sequence>
<proteinExistence type="predicted"/>
<keyword evidence="1" id="KW-0812">Transmembrane</keyword>
<keyword evidence="1" id="KW-1133">Transmembrane helix</keyword>
<dbReference type="AlphaFoldDB" id="A0A1A8X5B6"/>
<evidence type="ECO:0000313" key="3">
    <source>
        <dbReference type="Proteomes" id="UP000078546"/>
    </source>
</evidence>
<evidence type="ECO:0000256" key="1">
    <source>
        <dbReference type="SAM" id="Phobius"/>
    </source>
</evidence>
<dbReference type="Proteomes" id="UP000078546">
    <property type="component" value="Unassembled WGS sequence"/>
</dbReference>
<keyword evidence="1" id="KW-0472">Membrane</keyword>
<protein>
    <submittedName>
        <fullName evidence="2">PIR Superfamily Protein</fullName>
    </submittedName>
</protein>
<gene>
    <name evidence="2" type="ORF">POVCU1_060000</name>
</gene>
<evidence type="ECO:0000313" key="2">
    <source>
        <dbReference type="EMBL" id="SBT00441.1"/>
    </source>
</evidence>
<dbReference type="EMBL" id="FLQV01001917">
    <property type="protein sequence ID" value="SBT00441.1"/>
    <property type="molecule type" value="Genomic_DNA"/>
</dbReference>
<feature type="transmembrane region" description="Helical" evidence="1">
    <location>
        <begin position="248"/>
        <end position="266"/>
    </location>
</feature>
<name>A0A1A8X5B6_PLAOA</name>